<accession>A0A919QF79</accession>
<dbReference type="CDD" id="cd01557">
    <property type="entry name" value="BCAT_beta_family"/>
    <property type="match status" value="1"/>
</dbReference>
<evidence type="ECO:0000256" key="13">
    <source>
        <dbReference type="RuleBase" id="RU004106"/>
    </source>
</evidence>
<proteinExistence type="inferred from homology"/>
<keyword evidence="8 14" id="KW-0663">Pyridoxal phosphate</keyword>
<dbReference type="Proteomes" id="UP000640052">
    <property type="component" value="Unassembled WGS sequence"/>
</dbReference>
<comment type="pathway">
    <text evidence="3">Amino-acid biosynthesis; L-valine biosynthesis; L-valine from pyruvate: step 4/4.</text>
</comment>
<keyword evidence="7 15" id="KW-0808">Transferase</keyword>
<comment type="caution">
    <text evidence="16">The sequence shown here is derived from an EMBL/GenBank/DDBJ whole genome shotgun (WGS) entry which is preliminary data.</text>
</comment>
<evidence type="ECO:0000256" key="12">
    <source>
        <dbReference type="PIRSR" id="PIRSR006468-1"/>
    </source>
</evidence>
<dbReference type="InterPro" id="IPR001544">
    <property type="entry name" value="Aminotrans_IV"/>
</dbReference>
<comment type="pathway">
    <text evidence="2">Amino-acid biosynthesis; L-isoleucine biosynthesis; L-isoleucine from 2-oxobutanoate: step 4/4.</text>
</comment>
<evidence type="ECO:0000256" key="4">
    <source>
        <dbReference type="ARBA" id="ARBA00005072"/>
    </source>
</evidence>
<keyword evidence="15" id="KW-0028">Amino-acid biosynthesis</keyword>
<dbReference type="EC" id="2.6.1.42" evidence="15"/>
<dbReference type="InterPro" id="IPR033939">
    <property type="entry name" value="BCAT_family"/>
</dbReference>
<dbReference type="NCBIfam" id="TIGR01123">
    <property type="entry name" value="ilvE_II"/>
    <property type="match status" value="1"/>
</dbReference>
<keyword evidence="15" id="KW-0100">Branched-chain amino acid biosynthesis</keyword>
<dbReference type="InterPro" id="IPR018300">
    <property type="entry name" value="Aminotrans_IV_CS"/>
</dbReference>
<evidence type="ECO:0000256" key="6">
    <source>
        <dbReference type="ARBA" id="ARBA00022576"/>
    </source>
</evidence>
<evidence type="ECO:0000256" key="3">
    <source>
        <dbReference type="ARBA" id="ARBA00004931"/>
    </source>
</evidence>
<dbReference type="PROSITE" id="PS00770">
    <property type="entry name" value="AA_TRANSFER_CLASS_4"/>
    <property type="match status" value="1"/>
</dbReference>
<dbReference type="Pfam" id="PF01063">
    <property type="entry name" value="Aminotran_4"/>
    <property type="match status" value="1"/>
</dbReference>
<evidence type="ECO:0000256" key="8">
    <source>
        <dbReference type="ARBA" id="ARBA00022898"/>
    </source>
</evidence>
<dbReference type="Gene3D" id="3.30.470.10">
    <property type="match status" value="1"/>
</dbReference>
<dbReference type="PANTHER" id="PTHR42825:SF7">
    <property type="entry name" value="BRANCHED-CHAIN-AMINO-ACID AMINOTRANSFERASE"/>
    <property type="match status" value="1"/>
</dbReference>
<comment type="pathway">
    <text evidence="4">Amino-acid biosynthesis; L-leucine biosynthesis; L-leucine from 3-methyl-2-oxobutanoate: step 4/4.</text>
</comment>
<dbReference type="InterPro" id="IPR005786">
    <property type="entry name" value="B_amino_transII"/>
</dbReference>
<name>A0A919QF79_9ACTN</name>
<feature type="modified residue" description="N6-(pyridoxal phosphate)lysine" evidence="12">
    <location>
        <position position="190"/>
    </location>
</feature>
<comment type="catalytic activity">
    <reaction evidence="11 15">
        <text>L-leucine + 2-oxoglutarate = 4-methyl-2-oxopentanoate + L-glutamate</text>
        <dbReference type="Rhea" id="RHEA:18321"/>
        <dbReference type="ChEBI" id="CHEBI:16810"/>
        <dbReference type="ChEBI" id="CHEBI:17865"/>
        <dbReference type="ChEBI" id="CHEBI:29985"/>
        <dbReference type="ChEBI" id="CHEBI:57427"/>
        <dbReference type="EC" id="2.6.1.42"/>
    </reaction>
</comment>
<comment type="catalytic activity">
    <reaction evidence="9 15">
        <text>L-valine + 2-oxoglutarate = 3-methyl-2-oxobutanoate + L-glutamate</text>
        <dbReference type="Rhea" id="RHEA:24813"/>
        <dbReference type="ChEBI" id="CHEBI:11851"/>
        <dbReference type="ChEBI" id="CHEBI:16810"/>
        <dbReference type="ChEBI" id="CHEBI:29985"/>
        <dbReference type="ChEBI" id="CHEBI:57762"/>
        <dbReference type="EC" id="2.6.1.42"/>
    </reaction>
</comment>
<dbReference type="InterPro" id="IPR043131">
    <property type="entry name" value="BCAT-like_N"/>
</dbReference>
<dbReference type="RefSeq" id="WP_204044299.1">
    <property type="nucleotide sequence ID" value="NZ_BOOA01000060.1"/>
</dbReference>
<evidence type="ECO:0000256" key="14">
    <source>
        <dbReference type="RuleBase" id="RU004516"/>
    </source>
</evidence>
<dbReference type="Gene3D" id="3.20.10.10">
    <property type="entry name" value="D-amino Acid Aminotransferase, subunit A, domain 2"/>
    <property type="match status" value="1"/>
</dbReference>
<comment type="cofactor">
    <cofactor evidence="1 14">
        <name>pyridoxal 5'-phosphate</name>
        <dbReference type="ChEBI" id="CHEBI:597326"/>
    </cofactor>
</comment>
<evidence type="ECO:0000256" key="10">
    <source>
        <dbReference type="ARBA" id="ARBA00048798"/>
    </source>
</evidence>
<evidence type="ECO:0000256" key="9">
    <source>
        <dbReference type="ARBA" id="ARBA00048212"/>
    </source>
</evidence>
<evidence type="ECO:0000256" key="15">
    <source>
        <dbReference type="RuleBase" id="RU004517"/>
    </source>
</evidence>
<dbReference type="GO" id="GO:0009082">
    <property type="term" value="P:branched-chain amino acid biosynthetic process"/>
    <property type="evidence" value="ECO:0007669"/>
    <property type="project" value="UniProtKB-KW"/>
</dbReference>
<evidence type="ECO:0000313" key="16">
    <source>
        <dbReference type="EMBL" id="GIH27653.1"/>
    </source>
</evidence>
<evidence type="ECO:0000256" key="2">
    <source>
        <dbReference type="ARBA" id="ARBA00004824"/>
    </source>
</evidence>
<evidence type="ECO:0000313" key="17">
    <source>
        <dbReference type="Proteomes" id="UP000640052"/>
    </source>
</evidence>
<evidence type="ECO:0000256" key="7">
    <source>
        <dbReference type="ARBA" id="ARBA00022679"/>
    </source>
</evidence>
<evidence type="ECO:0000256" key="1">
    <source>
        <dbReference type="ARBA" id="ARBA00001933"/>
    </source>
</evidence>
<dbReference type="EMBL" id="BOOA01000060">
    <property type="protein sequence ID" value="GIH27653.1"/>
    <property type="molecule type" value="Genomic_DNA"/>
</dbReference>
<comment type="similarity">
    <text evidence="5 13">Belongs to the class-IV pyridoxal-phosphate-dependent aminotransferase family.</text>
</comment>
<dbReference type="GO" id="GO:0008652">
    <property type="term" value="P:amino acid biosynthetic process"/>
    <property type="evidence" value="ECO:0007669"/>
    <property type="project" value="UniProtKB-KW"/>
</dbReference>
<dbReference type="PIRSF" id="PIRSF006468">
    <property type="entry name" value="BCAT1"/>
    <property type="match status" value="1"/>
</dbReference>
<keyword evidence="6 15" id="KW-0032">Aminotransferase</keyword>
<dbReference type="InterPro" id="IPR043132">
    <property type="entry name" value="BCAT-like_C"/>
</dbReference>
<dbReference type="GO" id="GO:0004084">
    <property type="term" value="F:branched-chain-amino-acid transaminase activity"/>
    <property type="evidence" value="ECO:0007669"/>
    <property type="project" value="UniProtKB-EC"/>
</dbReference>
<sequence length="359" mass="39319">MTTDTVAVRQGEALAGAQIGDFTEHMVVMRWRHGSGWSAPELRRHQELALSPATAALHYGQSIIEGLKAHRQPDGGLAVFRPRDHARRLQRSARRMSMPVLPEDDFVTAVETLAAADQAWLSDDPGHSFYLRPFMFASEANLVPRPAREFTFAVISFVIGSYFGQDVESLSAWVCRDFPRAFPGGTGDVKVAGNYAPTLLAQERARQADCHQVVWLDAAERRWVEEMGSANLFFVRGSGPGAVLVTPELTGSFLPGITRDTTLALARDLGYRTAEERVSVDRWRAGCESGLITETFACGTAAVVTSVGRVRDETGDWTVGDGTPGPVTRRIRQALVDCHHGLIPDTHGWRHPVPPAARP</sequence>
<evidence type="ECO:0000256" key="11">
    <source>
        <dbReference type="ARBA" id="ARBA00049229"/>
    </source>
</evidence>
<dbReference type="SUPFAM" id="SSF56752">
    <property type="entry name" value="D-aminoacid aminotransferase-like PLP-dependent enzymes"/>
    <property type="match status" value="1"/>
</dbReference>
<dbReference type="NCBIfam" id="NF009897">
    <property type="entry name" value="PRK13357.1"/>
    <property type="match status" value="1"/>
</dbReference>
<protein>
    <recommendedName>
        <fullName evidence="15">Branched-chain-amino-acid aminotransferase</fullName>
        <ecNumber evidence="15">2.6.1.42</ecNumber>
    </recommendedName>
</protein>
<keyword evidence="17" id="KW-1185">Reference proteome</keyword>
<organism evidence="16 17">
    <name type="scientific">Acrocarpospora phusangensis</name>
    <dbReference type="NCBI Taxonomy" id="1070424"/>
    <lineage>
        <taxon>Bacteria</taxon>
        <taxon>Bacillati</taxon>
        <taxon>Actinomycetota</taxon>
        <taxon>Actinomycetes</taxon>
        <taxon>Streptosporangiales</taxon>
        <taxon>Streptosporangiaceae</taxon>
        <taxon>Acrocarpospora</taxon>
    </lineage>
</organism>
<reference evidence="16" key="1">
    <citation type="submission" date="2021-01" db="EMBL/GenBank/DDBJ databases">
        <title>Whole genome shotgun sequence of Acrocarpospora phusangensis NBRC 108782.</title>
        <authorList>
            <person name="Komaki H."/>
            <person name="Tamura T."/>
        </authorList>
    </citation>
    <scope>NUCLEOTIDE SEQUENCE</scope>
    <source>
        <strain evidence="16">NBRC 108782</strain>
    </source>
</reference>
<gene>
    <name evidence="16" type="primary">ilvE_1</name>
    <name evidence="16" type="ORF">Aph01nite_59630</name>
</gene>
<dbReference type="AlphaFoldDB" id="A0A919QF79"/>
<dbReference type="InterPro" id="IPR036038">
    <property type="entry name" value="Aminotransferase-like"/>
</dbReference>
<evidence type="ECO:0000256" key="5">
    <source>
        <dbReference type="ARBA" id="ARBA00009320"/>
    </source>
</evidence>
<comment type="catalytic activity">
    <reaction evidence="10 15">
        <text>L-isoleucine + 2-oxoglutarate = (S)-3-methyl-2-oxopentanoate + L-glutamate</text>
        <dbReference type="Rhea" id="RHEA:24801"/>
        <dbReference type="ChEBI" id="CHEBI:16810"/>
        <dbReference type="ChEBI" id="CHEBI:29985"/>
        <dbReference type="ChEBI" id="CHEBI:35146"/>
        <dbReference type="ChEBI" id="CHEBI:58045"/>
        <dbReference type="EC" id="2.6.1.42"/>
    </reaction>
</comment>
<dbReference type="PANTHER" id="PTHR42825">
    <property type="entry name" value="AMINO ACID AMINOTRANSFERASE"/>
    <property type="match status" value="1"/>
</dbReference>